<gene>
    <name evidence="13" type="ORF">ONE63_001382</name>
</gene>
<keyword evidence="12" id="KW-0732">Signal</keyword>
<evidence type="ECO:0000256" key="2">
    <source>
        <dbReference type="ARBA" id="ARBA00009995"/>
    </source>
</evidence>
<evidence type="ECO:0000256" key="12">
    <source>
        <dbReference type="RuleBase" id="RU362059"/>
    </source>
</evidence>
<feature type="signal peptide" evidence="12">
    <location>
        <begin position="1"/>
        <end position="23"/>
    </location>
</feature>
<dbReference type="Gene3D" id="3.40.50.2000">
    <property type="entry name" value="Glycogen Phosphorylase B"/>
    <property type="match status" value="2"/>
</dbReference>
<evidence type="ECO:0000256" key="11">
    <source>
        <dbReference type="RuleBase" id="RU003718"/>
    </source>
</evidence>
<dbReference type="FunFam" id="3.40.50.2000:FF:000050">
    <property type="entry name" value="UDP-glucuronosyltransferase"/>
    <property type="match status" value="1"/>
</dbReference>
<dbReference type="GO" id="GO:0016020">
    <property type="term" value="C:membrane"/>
    <property type="evidence" value="ECO:0007669"/>
    <property type="project" value="UniProtKB-SubCell"/>
</dbReference>
<reference evidence="13" key="1">
    <citation type="submission" date="2022-12" db="EMBL/GenBank/DDBJ databases">
        <title>Chromosome-level genome assembly of the bean flower thrips Megalurothrips usitatus.</title>
        <authorList>
            <person name="Ma L."/>
            <person name="Liu Q."/>
            <person name="Li H."/>
            <person name="Cai W."/>
        </authorList>
    </citation>
    <scope>NUCLEOTIDE SEQUENCE</scope>
    <source>
        <strain evidence="13">Cailab_2022a</strain>
    </source>
</reference>
<dbReference type="CDD" id="cd03784">
    <property type="entry name" value="GT1_Gtf-like"/>
    <property type="match status" value="1"/>
</dbReference>
<evidence type="ECO:0000256" key="8">
    <source>
        <dbReference type="ARBA" id="ARBA00023136"/>
    </source>
</evidence>
<feature type="transmembrane region" description="Helical" evidence="12">
    <location>
        <begin position="487"/>
        <end position="506"/>
    </location>
</feature>
<protein>
    <recommendedName>
        <fullName evidence="12">UDP-glucuronosyltransferase</fullName>
        <ecNumber evidence="12">2.4.1.17</ecNumber>
    </recommendedName>
</protein>
<dbReference type="GO" id="GO:0005783">
    <property type="term" value="C:endoplasmic reticulum"/>
    <property type="evidence" value="ECO:0007669"/>
    <property type="project" value="UniProtKB-SubCell"/>
</dbReference>
<name>A0AAV7XG49_9NEOP</name>
<evidence type="ECO:0000256" key="7">
    <source>
        <dbReference type="ARBA" id="ARBA00022989"/>
    </source>
</evidence>
<feature type="chain" id="PRO_5043113815" description="UDP-glucuronosyltransferase" evidence="12">
    <location>
        <begin position="24"/>
        <end position="534"/>
    </location>
</feature>
<evidence type="ECO:0000256" key="9">
    <source>
        <dbReference type="ARBA" id="ARBA00023180"/>
    </source>
</evidence>
<dbReference type="InterPro" id="IPR050271">
    <property type="entry name" value="UDP-glycosyltransferase"/>
</dbReference>
<comment type="similarity">
    <text evidence="2 11">Belongs to the UDP-glycosyltransferase family.</text>
</comment>
<comment type="subcellular location">
    <subcellularLocation>
        <location evidence="10">Endomembrane system</location>
        <topology evidence="10">Single-pass type I membrane protein</topology>
    </subcellularLocation>
    <subcellularLocation>
        <location evidence="1">Endoplasmic reticulum</location>
    </subcellularLocation>
    <subcellularLocation>
        <location evidence="12">Membrane</location>
        <topology evidence="12">Single-pass membrane protein</topology>
    </subcellularLocation>
</comment>
<dbReference type="InterPro" id="IPR035595">
    <property type="entry name" value="UDP_glycos_trans_CS"/>
</dbReference>
<dbReference type="Pfam" id="PF00201">
    <property type="entry name" value="UDPGT"/>
    <property type="match status" value="1"/>
</dbReference>
<evidence type="ECO:0000256" key="6">
    <source>
        <dbReference type="ARBA" id="ARBA00022824"/>
    </source>
</evidence>
<keyword evidence="7 12" id="KW-1133">Transmembrane helix</keyword>
<dbReference type="PANTHER" id="PTHR48043:SF114">
    <property type="entry name" value="IP04436P-RELATED"/>
    <property type="match status" value="1"/>
</dbReference>
<dbReference type="InterPro" id="IPR002213">
    <property type="entry name" value="UDP_glucos_trans"/>
</dbReference>
<organism evidence="13 14">
    <name type="scientific">Megalurothrips usitatus</name>
    <name type="common">bean blossom thrips</name>
    <dbReference type="NCBI Taxonomy" id="439358"/>
    <lineage>
        <taxon>Eukaryota</taxon>
        <taxon>Metazoa</taxon>
        <taxon>Ecdysozoa</taxon>
        <taxon>Arthropoda</taxon>
        <taxon>Hexapoda</taxon>
        <taxon>Insecta</taxon>
        <taxon>Pterygota</taxon>
        <taxon>Neoptera</taxon>
        <taxon>Paraneoptera</taxon>
        <taxon>Thysanoptera</taxon>
        <taxon>Terebrantia</taxon>
        <taxon>Thripoidea</taxon>
        <taxon>Thripidae</taxon>
        <taxon>Megalurothrips</taxon>
    </lineage>
</organism>
<keyword evidence="8 12" id="KW-0472">Membrane</keyword>
<evidence type="ECO:0000256" key="1">
    <source>
        <dbReference type="ARBA" id="ARBA00004240"/>
    </source>
</evidence>
<evidence type="ECO:0000256" key="3">
    <source>
        <dbReference type="ARBA" id="ARBA00022676"/>
    </source>
</evidence>
<evidence type="ECO:0000313" key="13">
    <source>
        <dbReference type="EMBL" id="KAJ1523533.1"/>
    </source>
</evidence>
<dbReference type="EMBL" id="JAPTSV010000010">
    <property type="protein sequence ID" value="KAJ1523533.1"/>
    <property type="molecule type" value="Genomic_DNA"/>
</dbReference>
<evidence type="ECO:0000256" key="10">
    <source>
        <dbReference type="ARBA" id="ARBA00046288"/>
    </source>
</evidence>
<dbReference type="Proteomes" id="UP001075354">
    <property type="component" value="Chromosome 10"/>
</dbReference>
<accession>A0AAV7XG49</accession>
<evidence type="ECO:0000313" key="14">
    <source>
        <dbReference type="Proteomes" id="UP001075354"/>
    </source>
</evidence>
<comment type="caution">
    <text evidence="13">The sequence shown here is derived from an EMBL/GenBank/DDBJ whole genome shotgun (WGS) entry which is preliminary data.</text>
</comment>
<keyword evidence="4 11" id="KW-0808">Transferase</keyword>
<dbReference type="PANTHER" id="PTHR48043">
    <property type="entry name" value="EG:EG0003.4 PROTEIN-RELATED"/>
    <property type="match status" value="1"/>
</dbReference>
<dbReference type="EC" id="2.4.1.17" evidence="12"/>
<comment type="catalytic activity">
    <reaction evidence="12">
        <text>glucuronate acceptor + UDP-alpha-D-glucuronate = acceptor beta-D-glucuronoside + UDP + H(+)</text>
        <dbReference type="Rhea" id="RHEA:21032"/>
        <dbReference type="ChEBI" id="CHEBI:15378"/>
        <dbReference type="ChEBI" id="CHEBI:58052"/>
        <dbReference type="ChEBI" id="CHEBI:58223"/>
        <dbReference type="ChEBI" id="CHEBI:132367"/>
        <dbReference type="ChEBI" id="CHEBI:132368"/>
        <dbReference type="EC" id="2.4.1.17"/>
    </reaction>
</comment>
<dbReference type="SUPFAM" id="SSF53756">
    <property type="entry name" value="UDP-Glycosyltransferase/glycogen phosphorylase"/>
    <property type="match status" value="1"/>
</dbReference>
<dbReference type="GO" id="GO:0015020">
    <property type="term" value="F:glucuronosyltransferase activity"/>
    <property type="evidence" value="ECO:0007669"/>
    <property type="project" value="UniProtKB-EC"/>
</dbReference>
<dbReference type="AlphaFoldDB" id="A0AAV7XG49"/>
<keyword evidence="6" id="KW-0256">Endoplasmic reticulum</keyword>
<keyword evidence="14" id="KW-1185">Reference proteome</keyword>
<evidence type="ECO:0000256" key="5">
    <source>
        <dbReference type="ARBA" id="ARBA00022692"/>
    </source>
</evidence>
<keyword evidence="3 11" id="KW-0328">Glycosyltransferase</keyword>
<keyword evidence="5 12" id="KW-0812">Transmembrane</keyword>
<proteinExistence type="inferred from homology"/>
<keyword evidence="9" id="KW-0325">Glycoprotein</keyword>
<dbReference type="PROSITE" id="PS00375">
    <property type="entry name" value="UDPGT"/>
    <property type="match status" value="1"/>
</dbReference>
<sequence>MRCSSLTAFLAFAAVLVPPAARAARILAVLPVESHSHFAVSWPLLRALCERGHDVVLVSRVPPPAGRPPRCVHVAVSEDKGNLINRGGLTMSVIENMSPLATSFGLLEHGLWDCDKVLSEPAVRALVQPGPGQQRFDLVIAEIFHTDCFLALAHRLQAPVVSVSTSVITEWGHGRFGNPQNPAFVPSMRLRYTDEMPFPARLHNALFQAGLRALHALYFQRLEQHVVRQHLGDDVPRLAELAANTSLVLVNTHPALSLPLPTATNVIEIGGIHLVPAKELPQDLEQFVAGAKDGVILFSLGSMIRASSLPQENAAALLRGFGTLKQRVVWKWEDAAPGPVPKNVRLSKWLPQFDVLCHNNTRLFIGHGGLLSTSEAAHCGVPLLGIAMYGDQRTNLAAVSKVGAGRSLPYSTLKNADLFIKHVKELLEEPSFLENAKLLSSRFRDRPMSPLDTAVYWTEYVIRHKGAPHLRGAARNLYWYQESLLDVYAVVLAALAAVLFLAWAMLRAALRLVLRIACSVGGACDKKAASKKKQ</sequence>
<evidence type="ECO:0000256" key="4">
    <source>
        <dbReference type="ARBA" id="ARBA00022679"/>
    </source>
</evidence>